<dbReference type="InterPro" id="IPR013217">
    <property type="entry name" value="Methyltransf_12"/>
</dbReference>
<evidence type="ECO:0000259" key="1">
    <source>
        <dbReference type="Pfam" id="PF08242"/>
    </source>
</evidence>
<dbReference type="AlphaFoldDB" id="A0A1Q4HT06"/>
<dbReference type="Gene3D" id="3.40.50.150">
    <property type="entry name" value="Vaccinia Virus protein VP39"/>
    <property type="match status" value="1"/>
</dbReference>
<dbReference type="EMBL" id="MPNT01000014">
    <property type="protein sequence ID" value="OJZ72613.1"/>
    <property type="molecule type" value="Genomic_DNA"/>
</dbReference>
<organism evidence="2 3">
    <name type="scientific">Mycobacterium paraffinicum</name>
    <dbReference type="NCBI Taxonomy" id="53378"/>
    <lineage>
        <taxon>Bacteria</taxon>
        <taxon>Bacillati</taxon>
        <taxon>Actinomycetota</taxon>
        <taxon>Actinomycetes</taxon>
        <taxon>Mycobacteriales</taxon>
        <taxon>Mycobacteriaceae</taxon>
        <taxon>Mycobacterium</taxon>
    </lineage>
</organism>
<keyword evidence="2" id="KW-0808">Transferase</keyword>
<evidence type="ECO:0000313" key="2">
    <source>
        <dbReference type="EMBL" id="OJZ72613.1"/>
    </source>
</evidence>
<dbReference type="PANTHER" id="PTHR43464:SF94">
    <property type="entry name" value="MALONYL-[ACYL-CARRIER PROTEIN] O-METHYLTRANSFERASE"/>
    <property type="match status" value="1"/>
</dbReference>
<dbReference type="RefSeq" id="WP_073876395.1">
    <property type="nucleotide sequence ID" value="NZ_MPNT01000014.1"/>
</dbReference>
<dbReference type="SUPFAM" id="SSF53335">
    <property type="entry name" value="S-adenosyl-L-methionine-dependent methyltransferases"/>
    <property type="match status" value="1"/>
</dbReference>
<dbReference type="GO" id="GO:0032259">
    <property type="term" value="P:methylation"/>
    <property type="evidence" value="ECO:0007669"/>
    <property type="project" value="UniProtKB-KW"/>
</dbReference>
<gene>
    <name evidence="2" type="ORF">BRW65_16295</name>
</gene>
<feature type="domain" description="Methyltransferase type 12" evidence="1">
    <location>
        <begin position="62"/>
        <end position="155"/>
    </location>
</feature>
<dbReference type="PANTHER" id="PTHR43464">
    <property type="entry name" value="METHYLTRANSFERASE"/>
    <property type="match status" value="1"/>
</dbReference>
<dbReference type="GO" id="GO:0008168">
    <property type="term" value="F:methyltransferase activity"/>
    <property type="evidence" value="ECO:0007669"/>
    <property type="project" value="UniProtKB-KW"/>
</dbReference>
<dbReference type="InterPro" id="IPR029063">
    <property type="entry name" value="SAM-dependent_MTases_sf"/>
</dbReference>
<sequence length="409" mass="45946">MTEDPRTDAVSQQYDRWEYPPPVQDLEAWAANGHWDWFDPSWSHRIFWPDQEYRPDLDILIAGCGTSQAAACAFMNQGARVVAIDVSRSALNHEQYLKTKHGLDNLELHLLPIEEVSALGRDFDLIVCSGVLHHMADPLTGLRALGRCLRTDGVLAVMLYAKYGRIGVEILESVFHDMGLSRDEASVRLVKDAIAVLPPDHPASSYVRVARDLLSDGGLVDTFLHARQRSYTVAECLDLVGAAGLVFQGWFHKTPYYPHDLFPPGSTLPSVLSKLPDAKLWSVMERFQTTNATHYFLACRPERPMEQYAVDFSDPGALDYVPLMRTACRLSGDEIFLRGVQLKLNPAQLPFVQRVDSRRTIREICGSVAQLEGFSGRGDAQIQEFGHKLFEALWRLDFLAMALRTDSTD</sequence>
<name>A0A1Q4HT06_9MYCO</name>
<keyword evidence="3" id="KW-1185">Reference proteome</keyword>
<dbReference type="Pfam" id="PF08242">
    <property type="entry name" value="Methyltransf_12"/>
    <property type="match status" value="1"/>
</dbReference>
<accession>A0A1Q4HT06</accession>
<evidence type="ECO:0000313" key="3">
    <source>
        <dbReference type="Proteomes" id="UP000186438"/>
    </source>
</evidence>
<protein>
    <submittedName>
        <fullName evidence="2">SAM-dependent methyltransferase</fullName>
    </submittedName>
</protein>
<proteinExistence type="predicted"/>
<dbReference type="STRING" id="53378.BRW65_16295"/>
<dbReference type="Proteomes" id="UP000186438">
    <property type="component" value="Unassembled WGS sequence"/>
</dbReference>
<comment type="caution">
    <text evidence="2">The sequence shown here is derived from an EMBL/GenBank/DDBJ whole genome shotgun (WGS) entry which is preliminary data.</text>
</comment>
<dbReference type="OrthoDB" id="649979at2"/>
<keyword evidence="2" id="KW-0489">Methyltransferase</keyword>
<dbReference type="CDD" id="cd02440">
    <property type="entry name" value="AdoMet_MTases"/>
    <property type="match status" value="1"/>
</dbReference>
<reference evidence="2 3" key="1">
    <citation type="submission" date="2016-11" db="EMBL/GenBank/DDBJ databases">
        <title>Genome sequences of unsequenced Mycobacteria.</title>
        <authorList>
            <person name="Greninger A.L."/>
            <person name="Fang F."/>
            <person name="Jerome K.R."/>
        </authorList>
    </citation>
    <scope>NUCLEOTIDE SEQUENCE [LARGE SCALE GENOMIC DNA]</scope>
    <source>
        <strain evidence="2 3">M11</strain>
    </source>
</reference>